<evidence type="ECO:0000313" key="2">
    <source>
        <dbReference type="Proteomes" id="UP000304900"/>
    </source>
</evidence>
<reference evidence="1 2" key="1">
    <citation type="submission" date="2019-05" db="EMBL/GenBank/DDBJ databases">
        <title>Dyadobacter AR-3-8 sp. nov., isolated from arctic soil.</title>
        <authorList>
            <person name="Chaudhary D.K."/>
        </authorList>
    </citation>
    <scope>NUCLEOTIDE SEQUENCE [LARGE SCALE GENOMIC DNA]</scope>
    <source>
        <strain evidence="1 2">AR-3-8</strain>
    </source>
</reference>
<dbReference type="InterPro" id="IPR036526">
    <property type="entry name" value="C-N_Hydrolase_sf"/>
</dbReference>
<comment type="caution">
    <text evidence="1">The sequence shown here is derived from an EMBL/GenBank/DDBJ whole genome shotgun (WGS) entry which is preliminary data.</text>
</comment>
<dbReference type="EMBL" id="SZVO01000002">
    <property type="protein sequence ID" value="TKT93321.1"/>
    <property type="molecule type" value="Genomic_DNA"/>
</dbReference>
<dbReference type="Proteomes" id="UP000304900">
    <property type="component" value="Unassembled WGS sequence"/>
</dbReference>
<keyword evidence="2" id="KW-1185">Reference proteome</keyword>
<dbReference type="RefSeq" id="WP_137338997.1">
    <property type="nucleotide sequence ID" value="NZ_SZVO01000002.1"/>
</dbReference>
<dbReference type="AlphaFoldDB" id="A0A4U6DAA7"/>
<dbReference type="Gene3D" id="3.60.110.10">
    <property type="entry name" value="Carbon-nitrogen hydrolase"/>
    <property type="match status" value="1"/>
</dbReference>
<dbReference type="InterPro" id="IPR027417">
    <property type="entry name" value="P-loop_NTPase"/>
</dbReference>
<evidence type="ECO:0000313" key="1">
    <source>
        <dbReference type="EMBL" id="TKT93321.1"/>
    </source>
</evidence>
<proteinExistence type="predicted"/>
<organism evidence="1 2">
    <name type="scientific">Dyadobacter frigoris</name>
    <dbReference type="NCBI Taxonomy" id="2576211"/>
    <lineage>
        <taxon>Bacteria</taxon>
        <taxon>Pseudomonadati</taxon>
        <taxon>Bacteroidota</taxon>
        <taxon>Cytophagia</taxon>
        <taxon>Cytophagales</taxon>
        <taxon>Spirosomataceae</taxon>
        <taxon>Dyadobacter</taxon>
    </lineage>
</organism>
<protein>
    <recommendedName>
        <fullName evidence="3">CN hydrolase domain-containing protein</fullName>
    </recommendedName>
</protein>
<dbReference type="SUPFAM" id="SSF52540">
    <property type="entry name" value="P-loop containing nucleoside triphosphate hydrolases"/>
    <property type="match status" value="1"/>
</dbReference>
<name>A0A4U6DAA7_9BACT</name>
<gene>
    <name evidence="1" type="ORF">FDK13_05570</name>
</gene>
<dbReference type="SUPFAM" id="SSF56317">
    <property type="entry name" value="Carbon-nitrogen hydrolase"/>
    <property type="match status" value="1"/>
</dbReference>
<evidence type="ECO:0008006" key="3">
    <source>
        <dbReference type="Google" id="ProtNLM"/>
    </source>
</evidence>
<dbReference type="OrthoDB" id="9816071at2"/>
<accession>A0A4U6DAA7</accession>
<sequence length="723" mass="83592">MTEVPKFEIIETLLPSAKRENPEFVNVMVFQTEYSLETDYKKINDLYYHRNMDKIKYVLLEALAIAKKDNVHLLVFPELSIPEELIPLLQNWSKCNHELVIVAGSHYHCENEDKIPISRCPVIHNGDVYYTHKIVPADDELSINLGYGLKEGSQILKFSNSPVGKFVVLICSDNLENSVRVRATNWNFDFLVVIAAQKKSEDHWMPISQFVNEGTDPKYVIYANNKISLKHPKSKRNSVIITDGRSSFFGVTSPQKKDQLVDRGNTNFKPKGKLVEITGKDNYYFLKANIKNKNPSGKPTVALRGNTMNIDQVVCLEAKIDNLVALELSGTRLMYQNALEQIEKIELDPSNYGSFLYPDLIKTVQFYLDKYSVLILIGPIQVGKTTMLNIICHSLSEKIHFVPIIDSSVFSLRRKKIDKIDSLFFLWYSEIVDYVLALQNKHRVELSPNDKSRIAEQEIFLDWLGENRFVGETNLQAFLRTIELFKESVGYRSGLYLGIRLDEVQKYVSEAVFTEFNEFLSTLNSTTLQSFTTKLIIASRYFPGMNFKRNSLIYVPHFETEVVKNLTALFSFEMEQEIQDEFIELIIEKTDGYPWFVMRFLKIYLRHRIQDNFTNPIELSHQIYNQGSFWVSDSFFLSESHSHFVNELTSLLKTSDKVSKDEFKRFIRPNSSHTELNNGWSVSKDYLVKQSGFFKINLDSGQFENNGCFLLSTHFKDLALNHE</sequence>